<keyword evidence="4" id="KW-0378">Hydrolase</keyword>
<keyword evidence="4" id="KW-0645">Protease</keyword>
<evidence type="ECO:0000313" key="4">
    <source>
        <dbReference type="EMBL" id="KAL0062560.1"/>
    </source>
</evidence>
<dbReference type="GO" id="GO:0004315">
    <property type="term" value="F:3-oxoacyl-[acyl-carrier-protein] synthase activity"/>
    <property type="evidence" value="ECO:0007669"/>
    <property type="project" value="UniProtKB-EC"/>
</dbReference>
<comment type="caution">
    <text evidence="4">The sequence shown here is derived from an EMBL/GenBank/DDBJ whole genome shotgun (WGS) entry which is preliminary data.</text>
</comment>
<protein>
    <submittedName>
        <fullName evidence="4">Serine carboxypeptidase 3</fullName>
        <ecNumber evidence="4">2.3.1.179</ecNumber>
    </submittedName>
</protein>
<dbReference type="GO" id="GO:0004180">
    <property type="term" value="F:carboxypeptidase activity"/>
    <property type="evidence" value="ECO:0007669"/>
    <property type="project" value="UniProtKB-KW"/>
</dbReference>
<feature type="domain" description="Ubiquinol-cytochrome c chaperone" evidence="3">
    <location>
        <begin position="119"/>
        <end position="174"/>
    </location>
</feature>
<keyword evidence="5" id="KW-1185">Reference proteome</keyword>
<evidence type="ECO:0000256" key="1">
    <source>
        <dbReference type="ARBA" id="ARBA00006407"/>
    </source>
</evidence>
<proteinExistence type="inferred from homology"/>
<organism evidence="4 5">
    <name type="scientific">Marasmius tenuissimus</name>
    <dbReference type="NCBI Taxonomy" id="585030"/>
    <lineage>
        <taxon>Eukaryota</taxon>
        <taxon>Fungi</taxon>
        <taxon>Dikarya</taxon>
        <taxon>Basidiomycota</taxon>
        <taxon>Agaricomycotina</taxon>
        <taxon>Agaricomycetes</taxon>
        <taxon>Agaricomycetidae</taxon>
        <taxon>Agaricales</taxon>
        <taxon>Marasmiineae</taxon>
        <taxon>Marasmiaceae</taxon>
        <taxon>Marasmius</taxon>
    </lineage>
</organism>
<evidence type="ECO:0000256" key="2">
    <source>
        <dbReference type="SAM" id="MobiDB-lite"/>
    </source>
</evidence>
<evidence type="ECO:0000313" key="5">
    <source>
        <dbReference type="Proteomes" id="UP001437256"/>
    </source>
</evidence>
<name>A0ABR2ZML0_9AGAR</name>
<dbReference type="PANTHER" id="PTHR12184">
    <property type="entry name" value="UBIQUINOL-CYTOCHROME C REDUCTASE COMPLEX ASSEMBLY FACTOR 1 FAMILY MEMBER"/>
    <property type="match status" value="1"/>
</dbReference>
<feature type="domain" description="Ubiquinol-cytochrome c chaperone" evidence="3">
    <location>
        <begin position="211"/>
        <end position="255"/>
    </location>
</feature>
<feature type="region of interest" description="Disordered" evidence="2">
    <location>
        <begin position="26"/>
        <end position="61"/>
    </location>
</feature>
<dbReference type="PANTHER" id="PTHR12184:SF1">
    <property type="entry name" value="UBIQUINOL-CYTOCHROME-C REDUCTASE COMPLEX ASSEMBLY FACTOR 1"/>
    <property type="match status" value="1"/>
</dbReference>
<keyword evidence="4" id="KW-0808">Transferase</keyword>
<dbReference type="EC" id="2.3.1.179" evidence="4"/>
<sequence length="362" mass="41325">MLRLLHTRPIVPRSLVHLHQCRVAGNAPRRLKSTQTSRTSKKDFPHNKSSTQPEPKAHQPTWLARKIQTSPTTKFWFDKLVTVLGYNTDKQISGRRTLILYQDLCVSAPDANREFWQNECDLPPTFQSWFTVANLHIWILTVRLRALPDPHGKHYVQSLVDHFFLDIEDRIRAILQPSIPPTPPYTSFTSFYVNPNIPADGKLKRGSRAPERLVTRQMKIFKEQWMGMGMSFDLGLVQGDAELAAAVWRNLMGARGARGIAYSDSDSSTPAFRRSVNLVGGSVVNPEKVDFEKEERSDDGSGVHDYLPDQVDKYVRYPELMLELVTYIRRELARLESISDEDIMEGYVSAAMKFGGLNRLKK</sequence>
<evidence type="ECO:0000259" key="3">
    <source>
        <dbReference type="Pfam" id="PF03981"/>
    </source>
</evidence>
<dbReference type="InterPro" id="IPR007129">
    <property type="entry name" value="Ubiqinol_cyt_c_chaperone_CPB3"/>
</dbReference>
<gene>
    <name evidence="4" type="primary">cbp3</name>
    <name evidence="4" type="ORF">AAF712_010599</name>
</gene>
<dbReference type="EMBL" id="JBBXMP010000102">
    <property type="protein sequence ID" value="KAL0062560.1"/>
    <property type="molecule type" value="Genomic_DNA"/>
</dbReference>
<dbReference type="InterPro" id="IPR021150">
    <property type="entry name" value="Ubiq_cyt_c_chap"/>
</dbReference>
<keyword evidence="4" id="KW-0012">Acyltransferase</keyword>
<accession>A0ABR2ZML0</accession>
<dbReference type="Pfam" id="PF03981">
    <property type="entry name" value="Ubiq_cyt_C_chap"/>
    <property type="match status" value="2"/>
</dbReference>
<reference evidence="4 5" key="1">
    <citation type="submission" date="2024-05" db="EMBL/GenBank/DDBJ databases">
        <title>A draft genome resource for the thread blight pathogen Marasmius tenuissimus strain MS-2.</title>
        <authorList>
            <person name="Yulfo-Soto G.E."/>
            <person name="Baruah I.K."/>
            <person name="Amoako-Attah I."/>
            <person name="Bukari Y."/>
            <person name="Meinhardt L.W."/>
            <person name="Bailey B.A."/>
            <person name="Cohen S.P."/>
        </authorList>
    </citation>
    <scope>NUCLEOTIDE SEQUENCE [LARGE SCALE GENOMIC DNA]</scope>
    <source>
        <strain evidence="4 5">MS-2</strain>
    </source>
</reference>
<keyword evidence="4" id="KW-0121">Carboxypeptidase</keyword>
<comment type="similarity">
    <text evidence="1">Belongs to the CBP3 family.</text>
</comment>
<dbReference type="Proteomes" id="UP001437256">
    <property type="component" value="Unassembled WGS sequence"/>
</dbReference>